<evidence type="ECO:0000313" key="7">
    <source>
        <dbReference type="Proteomes" id="UP000887572"/>
    </source>
</evidence>
<dbReference type="EC" id="1.-.-.-" evidence="6"/>
<evidence type="ECO:0000256" key="4">
    <source>
        <dbReference type="ARBA" id="ARBA00022857"/>
    </source>
</evidence>
<dbReference type="InterPro" id="IPR036188">
    <property type="entry name" value="FAD/NAD-bd_sf"/>
</dbReference>
<dbReference type="Pfam" id="PF00743">
    <property type="entry name" value="FMO-like"/>
    <property type="match status" value="2"/>
</dbReference>
<proteinExistence type="inferred from homology"/>
<evidence type="ECO:0000256" key="2">
    <source>
        <dbReference type="ARBA" id="ARBA00022630"/>
    </source>
</evidence>
<dbReference type="WBParaSite" id="Gr19_v10_g2242.t1">
    <property type="protein sequence ID" value="Gr19_v10_g2242.t1"/>
    <property type="gene ID" value="Gr19_v10_g2242"/>
</dbReference>
<sequence length="433" mass="50559">MKRRVCVVGAGPGGLCVARRLAEQFGTQIELTIFEQCDQIGGIWLYTDDDRPDVHSSMYAGLRVNIPKEIMCFDNFPIEKADFPLAQNAEDSFPSSEVIFNYLQRFAKPIRHFVQLEKRISLIDYDKSANPSCWRVEIEDLKKDQKMFVRHFDAIFICSGHHWRGFLPEFVPKLRLKWVHSHCYRRAENYKGMKVAVVGGQLSGAEIALQLVDYAEKVYLCSSNKMSEIENLCPNLEVFGRVIDAEENGLILEGGKVISQIDLVIFCTGYRFSFPFFEKSENFSISWDPFVSPLFGHVVHPEYVNSLFFIGLNNYNLPFYSIEVQTRFSIALLVDKILNVQQIISLEHVKHYEKRRIQELKKNGEKLGKFHFLRLKQWAYFNWLDSLSGHSPAPPILAKVYQYNVERRLENQFTYRKLRYRLIDHEEFEVTYD</sequence>
<dbReference type="GO" id="GO:0004499">
    <property type="term" value="F:N,N-dimethylaniline monooxygenase activity"/>
    <property type="evidence" value="ECO:0007669"/>
    <property type="project" value="InterPro"/>
</dbReference>
<dbReference type="GO" id="GO:0050661">
    <property type="term" value="F:NADP binding"/>
    <property type="evidence" value="ECO:0007669"/>
    <property type="project" value="InterPro"/>
</dbReference>
<dbReference type="Proteomes" id="UP000887572">
    <property type="component" value="Unplaced"/>
</dbReference>
<accession>A0A914HMV1</accession>
<keyword evidence="6" id="KW-0503">Monooxygenase</keyword>
<dbReference type="InterPro" id="IPR020946">
    <property type="entry name" value="Flavin_mOase-like"/>
</dbReference>
<keyword evidence="3 6" id="KW-0274">FAD</keyword>
<evidence type="ECO:0000256" key="1">
    <source>
        <dbReference type="ARBA" id="ARBA00009183"/>
    </source>
</evidence>
<dbReference type="SUPFAM" id="SSF51905">
    <property type="entry name" value="FAD/NAD(P)-binding domain"/>
    <property type="match status" value="2"/>
</dbReference>
<dbReference type="InterPro" id="IPR050346">
    <property type="entry name" value="FMO-like"/>
</dbReference>
<comment type="cofactor">
    <cofactor evidence="6">
        <name>FAD</name>
        <dbReference type="ChEBI" id="CHEBI:57692"/>
    </cofactor>
</comment>
<comment type="similarity">
    <text evidence="1 6">Belongs to the FMO family.</text>
</comment>
<dbReference type="GO" id="GO:0050660">
    <property type="term" value="F:flavin adenine dinucleotide binding"/>
    <property type="evidence" value="ECO:0007669"/>
    <property type="project" value="InterPro"/>
</dbReference>
<dbReference type="PANTHER" id="PTHR23023">
    <property type="entry name" value="DIMETHYLANILINE MONOOXYGENASE"/>
    <property type="match status" value="1"/>
</dbReference>
<keyword evidence="7" id="KW-1185">Reference proteome</keyword>
<evidence type="ECO:0000256" key="3">
    <source>
        <dbReference type="ARBA" id="ARBA00022827"/>
    </source>
</evidence>
<evidence type="ECO:0000256" key="5">
    <source>
        <dbReference type="ARBA" id="ARBA00023002"/>
    </source>
</evidence>
<reference evidence="8" key="1">
    <citation type="submission" date="2022-11" db="UniProtKB">
        <authorList>
            <consortium name="WormBaseParasite"/>
        </authorList>
    </citation>
    <scope>IDENTIFICATION</scope>
</reference>
<dbReference type="InterPro" id="IPR000960">
    <property type="entry name" value="Flavin_mOase"/>
</dbReference>
<dbReference type="Gene3D" id="3.50.50.60">
    <property type="entry name" value="FAD/NAD(P)-binding domain"/>
    <property type="match status" value="2"/>
</dbReference>
<keyword evidence="5 6" id="KW-0560">Oxidoreductase</keyword>
<dbReference type="PRINTS" id="PR00370">
    <property type="entry name" value="FMOXYGENASE"/>
</dbReference>
<dbReference type="AlphaFoldDB" id="A0A914HMV1"/>
<protein>
    <recommendedName>
        <fullName evidence="6">Flavin-containing monooxygenase</fullName>
        <ecNumber evidence="6">1.-.-.-</ecNumber>
    </recommendedName>
</protein>
<name>A0A914HMV1_GLORO</name>
<evidence type="ECO:0000256" key="6">
    <source>
        <dbReference type="RuleBase" id="RU361177"/>
    </source>
</evidence>
<evidence type="ECO:0000313" key="8">
    <source>
        <dbReference type="WBParaSite" id="Gr19_v10_g2242.t1"/>
    </source>
</evidence>
<keyword evidence="2 6" id="KW-0285">Flavoprotein</keyword>
<organism evidence="7 8">
    <name type="scientific">Globodera rostochiensis</name>
    <name type="common">Golden nematode worm</name>
    <name type="synonym">Heterodera rostochiensis</name>
    <dbReference type="NCBI Taxonomy" id="31243"/>
    <lineage>
        <taxon>Eukaryota</taxon>
        <taxon>Metazoa</taxon>
        <taxon>Ecdysozoa</taxon>
        <taxon>Nematoda</taxon>
        <taxon>Chromadorea</taxon>
        <taxon>Rhabditida</taxon>
        <taxon>Tylenchina</taxon>
        <taxon>Tylenchomorpha</taxon>
        <taxon>Tylenchoidea</taxon>
        <taxon>Heteroderidae</taxon>
        <taxon>Heteroderinae</taxon>
        <taxon>Globodera</taxon>
    </lineage>
</organism>
<keyword evidence="4" id="KW-0521">NADP</keyword>